<dbReference type="Proteomes" id="UP000236738">
    <property type="component" value="Unassembled WGS sequence"/>
</dbReference>
<organism evidence="1 2">
    <name type="scientific">Halpernia humi</name>
    <dbReference type="NCBI Taxonomy" id="493375"/>
    <lineage>
        <taxon>Bacteria</taxon>
        <taxon>Pseudomonadati</taxon>
        <taxon>Bacteroidota</taxon>
        <taxon>Flavobacteriia</taxon>
        <taxon>Flavobacteriales</taxon>
        <taxon>Weeksellaceae</taxon>
        <taxon>Chryseobacterium group</taxon>
        <taxon>Halpernia</taxon>
    </lineage>
</organism>
<keyword evidence="2" id="KW-1185">Reference proteome</keyword>
<dbReference type="AlphaFoldDB" id="A0A1H6BQW7"/>
<sequence>MNKFFTFLIILIFPLTSCKKEIENIQNKTLDSNSKTQPQFLTFIFQPSLNENAEVNVNFEKKYLTFKTIYPFLQEPPAFGEKKTEKKPPKPYYAELTQNQINELTKILVNLNDEDYQQIQGNYIDGISYNFSILNSDKTFKVGYIANEKTENQKKLTTEILNLVSETNKFEENFSAISYYGMKN</sequence>
<reference evidence="2" key="1">
    <citation type="submission" date="2016-10" db="EMBL/GenBank/DDBJ databases">
        <authorList>
            <person name="Varghese N."/>
            <person name="Submissions S."/>
        </authorList>
    </citation>
    <scope>NUCLEOTIDE SEQUENCE [LARGE SCALE GENOMIC DNA]</scope>
    <source>
        <strain evidence="2">DSM 21580</strain>
    </source>
</reference>
<name>A0A1H6BQW7_9FLAO</name>
<evidence type="ECO:0000313" key="1">
    <source>
        <dbReference type="EMBL" id="SEG63050.1"/>
    </source>
</evidence>
<accession>A0A1H6BQW7</accession>
<dbReference type="EMBL" id="FNUS01000012">
    <property type="protein sequence ID" value="SEG63050.1"/>
    <property type="molecule type" value="Genomic_DNA"/>
</dbReference>
<dbReference type="OrthoDB" id="9973770at2"/>
<evidence type="ECO:0000313" key="2">
    <source>
        <dbReference type="Proteomes" id="UP000236738"/>
    </source>
</evidence>
<dbReference type="RefSeq" id="WP_103914857.1">
    <property type="nucleotide sequence ID" value="NZ_FNUS01000012.1"/>
</dbReference>
<protein>
    <submittedName>
        <fullName evidence="1">Uncharacterized protein</fullName>
    </submittedName>
</protein>
<gene>
    <name evidence="1" type="ORF">SAMN05421847_3027</name>
</gene>
<proteinExistence type="predicted"/>